<evidence type="ECO:0008006" key="3">
    <source>
        <dbReference type="Google" id="ProtNLM"/>
    </source>
</evidence>
<protein>
    <recommendedName>
        <fullName evidence="3">DUF4868 domain-containing protein</fullName>
    </recommendedName>
</protein>
<dbReference type="EMBL" id="CP012713">
    <property type="protein sequence ID" value="ALF16958.1"/>
    <property type="molecule type" value="Genomic_DNA"/>
</dbReference>
<evidence type="ECO:0000313" key="2">
    <source>
        <dbReference type="Proteomes" id="UP000063147"/>
    </source>
</evidence>
<reference evidence="1 2" key="1">
    <citation type="submission" date="2015-09" db="EMBL/GenBank/DDBJ databases">
        <authorList>
            <person name="Jackson K.R."/>
            <person name="Lunt B.L."/>
            <person name="Fisher J.N.B."/>
            <person name="Gardner A.V."/>
            <person name="Bailey M.E."/>
            <person name="Deus L.M."/>
            <person name="Earl A.S."/>
            <person name="Gibby P.D."/>
            <person name="Hartmann K.A."/>
            <person name="Liu J.E."/>
            <person name="Manci A.M."/>
            <person name="Nielsen D.A."/>
            <person name="Solomon M.B."/>
            <person name="Breakwell D.P."/>
            <person name="Burnett S.H."/>
            <person name="Grose J.H."/>
        </authorList>
    </citation>
    <scope>NUCLEOTIDE SEQUENCE [LARGE SCALE GENOMIC DNA]</scope>
    <source>
        <strain evidence="1 2">KCOM 1279</strain>
    </source>
</reference>
<dbReference type="AlphaFoldDB" id="A0A0M4RW70"/>
<dbReference type="RefSeq" id="WP_060675665.1">
    <property type="nucleotide sequence ID" value="NZ_CP012713.1"/>
</dbReference>
<accession>A0A0M4RW70</accession>
<dbReference type="PATRIC" id="fig|76859.3.peg.328"/>
<evidence type="ECO:0000313" key="1">
    <source>
        <dbReference type="EMBL" id="ALF16958.1"/>
    </source>
</evidence>
<sequence>MSSINELKEKELGVESITVYMFCKEENSNNGVNKRELKILKNINPDEREFIQNIKNVIGDISKKVTKMYDFHKTEDEIFEIDLKDLENDKNLKYIQERLENHHNNKNKIVLCKEYPKNISFLILEINIKVEISGIEDYEKIYLYKKYDYSTLLKKNKFAFIGKKAGNEFKVEKITDGKILILDISPDCISYSDKLYVLKSVNGIFDFSKLFENVINTNMDDIEKIFDTSNSKIFNTKDERIYMGRGIKIGGFEKFKKLSSEDQKEKLKKAVEKYNEKNGSDEKLEYCNDGRIDCSKLRNSHFRIELIKCMTNKAALKFLDEELTTSTD</sequence>
<dbReference type="Proteomes" id="UP000063147">
    <property type="component" value="Chromosome"/>
</dbReference>
<proteinExistence type="predicted"/>
<gene>
    <name evidence="1" type="ORF">RN98_01650</name>
</gene>
<name>A0A0M4RW70_9FUSO</name>
<dbReference type="OrthoDB" id="9941388at2"/>
<organism evidence="1">
    <name type="scientific">Fusobacterium animalis</name>
    <dbReference type="NCBI Taxonomy" id="76859"/>
    <lineage>
        <taxon>Bacteria</taxon>
        <taxon>Fusobacteriati</taxon>
        <taxon>Fusobacteriota</taxon>
        <taxon>Fusobacteriia</taxon>
        <taxon>Fusobacteriales</taxon>
        <taxon>Fusobacteriaceae</taxon>
        <taxon>Fusobacterium</taxon>
    </lineage>
</organism>